<dbReference type="PROSITE" id="PS51755">
    <property type="entry name" value="OMPR_PHOB"/>
    <property type="match status" value="1"/>
</dbReference>
<dbReference type="EMBL" id="WOBN01000014">
    <property type="protein sequence ID" value="MUK49338.1"/>
    <property type="molecule type" value="Genomic_DNA"/>
</dbReference>
<dbReference type="SMART" id="SM00862">
    <property type="entry name" value="Trans_reg_C"/>
    <property type="match status" value="1"/>
</dbReference>
<gene>
    <name evidence="10" type="ORF">GNP88_09140</name>
</gene>
<dbReference type="GO" id="GO:0005829">
    <property type="term" value="C:cytosol"/>
    <property type="evidence" value="ECO:0007669"/>
    <property type="project" value="TreeGrafter"/>
</dbReference>
<evidence type="ECO:0000313" key="11">
    <source>
        <dbReference type="Proteomes" id="UP000448038"/>
    </source>
</evidence>
<feature type="modified residue" description="4-aspartylphosphate" evidence="6">
    <location>
        <position position="51"/>
    </location>
</feature>
<dbReference type="GO" id="GO:0032993">
    <property type="term" value="C:protein-DNA complex"/>
    <property type="evidence" value="ECO:0007669"/>
    <property type="project" value="TreeGrafter"/>
</dbReference>
<dbReference type="GeneID" id="54165533"/>
<evidence type="ECO:0000259" key="8">
    <source>
        <dbReference type="PROSITE" id="PS50110"/>
    </source>
</evidence>
<keyword evidence="5" id="KW-0804">Transcription</keyword>
<keyword evidence="3" id="KW-0805">Transcription regulation</keyword>
<dbReference type="SUPFAM" id="SSF52172">
    <property type="entry name" value="CheY-like"/>
    <property type="match status" value="1"/>
</dbReference>
<evidence type="ECO:0000256" key="3">
    <source>
        <dbReference type="ARBA" id="ARBA00023015"/>
    </source>
</evidence>
<protein>
    <submittedName>
        <fullName evidence="10">Response regulator</fullName>
    </submittedName>
</protein>
<keyword evidence="1 6" id="KW-0597">Phosphoprotein</keyword>
<dbReference type="Proteomes" id="UP000448038">
    <property type="component" value="Unassembled WGS sequence"/>
</dbReference>
<keyword evidence="4 7" id="KW-0238">DNA-binding</keyword>
<evidence type="ECO:0000256" key="1">
    <source>
        <dbReference type="ARBA" id="ARBA00022553"/>
    </source>
</evidence>
<sequence length="228" mass="25504">MKILLIEDSEHLRRSLIVGLSNLGFTVDETGDGSKGLSMAITNDYDFIILDLMLPNVDGITLLKSIRKMGNDVKVIILSAKSQPEDRVEGLMSGADDYLVKPFSFDELHARILTVGRRGQVKNNDDDINIGLFKLDLAKKTLEFDTKFIDLTKNEYKIIECLFLSKNQVMTTENISDYVVGSFDSLSKNTIESHLSSVRKKVKALGGELPVKNKRGFGYYVEKDACTQ</sequence>
<name>A0A844P1S9_ALIFS</name>
<dbReference type="AlphaFoldDB" id="A0A844P1S9"/>
<dbReference type="InterPro" id="IPR001867">
    <property type="entry name" value="OmpR/PhoB-type_DNA-bd"/>
</dbReference>
<evidence type="ECO:0000256" key="5">
    <source>
        <dbReference type="ARBA" id="ARBA00023163"/>
    </source>
</evidence>
<proteinExistence type="predicted"/>
<dbReference type="InterPro" id="IPR011006">
    <property type="entry name" value="CheY-like_superfamily"/>
</dbReference>
<evidence type="ECO:0000313" key="10">
    <source>
        <dbReference type="EMBL" id="MUK49338.1"/>
    </source>
</evidence>
<feature type="DNA-binding region" description="OmpR/PhoB-type" evidence="7">
    <location>
        <begin position="125"/>
        <end position="223"/>
    </location>
</feature>
<organism evidence="10 11">
    <name type="scientific">Aliivibrio fischeri</name>
    <name type="common">Vibrio fischeri</name>
    <dbReference type="NCBI Taxonomy" id="668"/>
    <lineage>
        <taxon>Bacteria</taxon>
        <taxon>Pseudomonadati</taxon>
        <taxon>Pseudomonadota</taxon>
        <taxon>Gammaproteobacteria</taxon>
        <taxon>Vibrionales</taxon>
        <taxon>Vibrionaceae</taxon>
        <taxon>Aliivibrio</taxon>
    </lineage>
</organism>
<dbReference type="PANTHER" id="PTHR48111">
    <property type="entry name" value="REGULATOR OF RPOS"/>
    <property type="match status" value="1"/>
</dbReference>
<comment type="caution">
    <text evidence="10">The sequence shown here is derived from an EMBL/GenBank/DDBJ whole genome shotgun (WGS) entry which is preliminary data.</text>
</comment>
<dbReference type="GO" id="GO:0006355">
    <property type="term" value="P:regulation of DNA-templated transcription"/>
    <property type="evidence" value="ECO:0007669"/>
    <property type="project" value="InterPro"/>
</dbReference>
<dbReference type="RefSeq" id="WP_011263107.1">
    <property type="nucleotide sequence ID" value="NZ_BJTZ01000017.1"/>
</dbReference>
<evidence type="ECO:0000256" key="7">
    <source>
        <dbReference type="PROSITE-ProRule" id="PRU01091"/>
    </source>
</evidence>
<dbReference type="Gene3D" id="3.40.50.2300">
    <property type="match status" value="1"/>
</dbReference>
<evidence type="ECO:0000259" key="9">
    <source>
        <dbReference type="PROSITE" id="PS51755"/>
    </source>
</evidence>
<dbReference type="Gene3D" id="1.10.10.10">
    <property type="entry name" value="Winged helix-like DNA-binding domain superfamily/Winged helix DNA-binding domain"/>
    <property type="match status" value="1"/>
</dbReference>
<dbReference type="Gene3D" id="6.10.250.690">
    <property type="match status" value="1"/>
</dbReference>
<dbReference type="InterPro" id="IPR036388">
    <property type="entry name" value="WH-like_DNA-bd_sf"/>
</dbReference>
<evidence type="ECO:0000256" key="4">
    <source>
        <dbReference type="ARBA" id="ARBA00023125"/>
    </source>
</evidence>
<dbReference type="InterPro" id="IPR039420">
    <property type="entry name" value="WalR-like"/>
</dbReference>
<dbReference type="GO" id="GO:0000156">
    <property type="term" value="F:phosphorelay response regulator activity"/>
    <property type="evidence" value="ECO:0007669"/>
    <property type="project" value="TreeGrafter"/>
</dbReference>
<dbReference type="PANTHER" id="PTHR48111:SF22">
    <property type="entry name" value="REGULATOR OF RPOS"/>
    <property type="match status" value="1"/>
</dbReference>
<dbReference type="CDD" id="cd00383">
    <property type="entry name" value="trans_reg_C"/>
    <property type="match status" value="1"/>
</dbReference>
<keyword evidence="2" id="KW-0902">Two-component regulatory system</keyword>
<accession>A0A844P1S9</accession>
<dbReference type="Pfam" id="PF00072">
    <property type="entry name" value="Response_reg"/>
    <property type="match status" value="1"/>
</dbReference>
<feature type="domain" description="Response regulatory" evidence="8">
    <location>
        <begin position="2"/>
        <end position="116"/>
    </location>
</feature>
<evidence type="ECO:0000256" key="6">
    <source>
        <dbReference type="PROSITE-ProRule" id="PRU00169"/>
    </source>
</evidence>
<reference evidence="10 11" key="1">
    <citation type="submission" date="2019-11" db="EMBL/GenBank/DDBJ databases">
        <title>Using colonization assays and comparative genomics to discover symbiosis behaviors and factors in Vibrio fischeri.</title>
        <authorList>
            <person name="Bongrand C."/>
            <person name="Moriano-Gutierrez S."/>
            <person name="Arevalo P."/>
            <person name="Mcfall-Ngai M."/>
            <person name="Visick K."/>
            <person name="Polz M.F."/>
            <person name="Ruby E.G."/>
        </authorList>
    </citation>
    <scope>NUCLEOTIDE SEQUENCE [LARGE SCALE GENOMIC DNA]</scope>
    <source>
        <strain evidence="11">emors.4.1</strain>
    </source>
</reference>
<evidence type="ECO:0000256" key="2">
    <source>
        <dbReference type="ARBA" id="ARBA00023012"/>
    </source>
</evidence>
<dbReference type="GO" id="GO:0000976">
    <property type="term" value="F:transcription cis-regulatory region binding"/>
    <property type="evidence" value="ECO:0007669"/>
    <property type="project" value="TreeGrafter"/>
</dbReference>
<dbReference type="SMART" id="SM00448">
    <property type="entry name" value="REC"/>
    <property type="match status" value="1"/>
</dbReference>
<dbReference type="PROSITE" id="PS50110">
    <property type="entry name" value="RESPONSE_REGULATORY"/>
    <property type="match status" value="1"/>
</dbReference>
<dbReference type="InterPro" id="IPR001789">
    <property type="entry name" value="Sig_transdc_resp-reg_receiver"/>
</dbReference>
<feature type="domain" description="OmpR/PhoB-type" evidence="9">
    <location>
        <begin position="125"/>
        <end position="223"/>
    </location>
</feature>
<dbReference type="Pfam" id="PF00486">
    <property type="entry name" value="Trans_reg_C"/>
    <property type="match status" value="1"/>
</dbReference>